<proteinExistence type="predicted"/>
<accession>A0ABV0YSS1</accession>
<evidence type="ECO:0000313" key="2">
    <source>
        <dbReference type="EMBL" id="MEQ2296908.1"/>
    </source>
</evidence>
<evidence type="ECO:0000256" key="1">
    <source>
        <dbReference type="SAM" id="Phobius"/>
    </source>
</evidence>
<feature type="transmembrane region" description="Helical" evidence="1">
    <location>
        <begin position="57"/>
        <end position="76"/>
    </location>
</feature>
<keyword evidence="1" id="KW-0472">Membrane</keyword>
<dbReference type="EMBL" id="JAHRIP010040953">
    <property type="protein sequence ID" value="MEQ2296908.1"/>
    <property type="molecule type" value="Genomic_DNA"/>
</dbReference>
<dbReference type="Proteomes" id="UP001469553">
    <property type="component" value="Unassembled WGS sequence"/>
</dbReference>
<evidence type="ECO:0000313" key="3">
    <source>
        <dbReference type="Proteomes" id="UP001469553"/>
    </source>
</evidence>
<name>A0ABV0YSS1_9TELE</name>
<keyword evidence="1" id="KW-0812">Transmembrane</keyword>
<reference evidence="2 3" key="1">
    <citation type="submission" date="2021-06" db="EMBL/GenBank/DDBJ databases">
        <authorList>
            <person name="Palmer J.M."/>
        </authorList>
    </citation>
    <scope>NUCLEOTIDE SEQUENCE [LARGE SCALE GENOMIC DNA]</scope>
    <source>
        <strain evidence="2 3">AS_MEX2019</strain>
        <tissue evidence="2">Muscle</tissue>
    </source>
</reference>
<gene>
    <name evidence="2" type="ORF">AMECASPLE_029283</name>
</gene>
<keyword evidence="3" id="KW-1185">Reference proteome</keyword>
<organism evidence="2 3">
    <name type="scientific">Ameca splendens</name>
    <dbReference type="NCBI Taxonomy" id="208324"/>
    <lineage>
        <taxon>Eukaryota</taxon>
        <taxon>Metazoa</taxon>
        <taxon>Chordata</taxon>
        <taxon>Craniata</taxon>
        <taxon>Vertebrata</taxon>
        <taxon>Euteleostomi</taxon>
        <taxon>Actinopterygii</taxon>
        <taxon>Neopterygii</taxon>
        <taxon>Teleostei</taxon>
        <taxon>Neoteleostei</taxon>
        <taxon>Acanthomorphata</taxon>
        <taxon>Ovalentaria</taxon>
        <taxon>Atherinomorphae</taxon>
        <taxon>Cyprinodontiformes</taxon>
        <taxon>Goodeidae</taxon>
        <taxon>Ameca</taxon>
    </lineage>
</organism>
<protein>
    <submittedName>
        <fullName evidence="2">Uncharacterized protein</fullName>
    </submittedName>
</protein>
<comment type="caution">
    <text evidence="2">The sequence shown here is derived from an EMBL/GenBank/DDBJ whole genome shotgun (WGS) entry which is preliminary data.</text>
</comment>
<keyword evidence="1" id="KW-1133">Transmembrane helix</keyword>
<sequence length="99" mass="11757">MQTNRHTWEYIPEQIIFPSAFCTNLGCEKRWYLLQSEAREGIAAHKRTLPLTGQVNYVGASHQLWHVLVVLMFYWWHQMAVHIMDFRHSQPCLTRTSGR</sequence>